<gene>
    <name evidence="5" type="primary">coaE</name>
    <name evidence="7" type="ORF">ABS32_03285</name>
</gene>
<evidence type="ECO:0000256" key="6">
    <source>
        <dbReference type="NCBIfam" id="TIGR00152"/>
    </source>
</evidence>
<accession>A0A0R2X9F4</accession>
<dbReference type="PANTHER" id="PTHR10695:SF46">
    <property type="entry name" value="BIFUNCTIONAL COENZYME A SYNTHASE-RELATED"/>
    <property type="match status" value="1"/>
</dbReference>
<dbReference type="PROSITE" id="PS51219">
    <property type="entry name" value="DPCK"/>
    <property type="match status" value="1"/>
</dbReference>
<feature type="binding site" evidence="5">
    <location>
        <begin position="28"/>
        <end position="33"/>
    </location>
    <ligand>
        <name>ATP</name>
        <dbReference type="ChEBI" id="CHEBI:30616"/>
    </ligand>
</feature>
<evidence type="ECO:0000256" key="2">
    <source>
        <dbReference type="ARBA" id="ARBA00022741"/>
    </source>
</evidence>
<comment type="similarity">
    <text evidence="1 5">Belongs to the CoaE family.</text>
</comment>
<dbReference type="SUPFAM" id="SSF52540">
    <property type="entry name" value="P-loop containing nucleoside triphosphate hydrolases"/>
    <property type="match status" value="1"/>
</dbReference>
<evidence type="ECO:0000313" key="8">
    <source>
        <dbReference type="Proteomes" id="UP000051557"/>
    </source>
</evidence>
<dbReference type="GO" id="GO:0005737">
    <property type="term" value="C:cytoplasm"/>
    <property type="evidence" value="ECO:0007669"/>
    <property type="project" value="UniProtKB-SubCell"/>
</dbReference>
<protein>
    <recommendedName>
        <fullName evidence="5 6">Dephospho-CoA kinase</fullName>
        <ecNumber evidence="5 6">2.7.1.24</ecNumber>
    </recommendedName>
    <alternativeName>
        <fullName evidence="5">Dephosphocoenzyme A kinase</fullName>
    </alternativeName>
</protein>
<keyword evidence="2 5" id="KW-0547">Nucleotide-binding</keyword>
<sequence length="212" mass="23777">MRQDKLPLDKEIAKPGHGRVFGVTGAMAAGKSTVGRMLVEKGWRVMEADEIVHRLYERGAEGYRKLVDSLGEGILDSSKNLDRGLLAATMMRDSSVTATVNHLIHPLVRQTWKSEVSESLRLQPHRSVAVIIPLLFEAGVEESFDGKVAIGCREAVSRRRLTERGLSPEAIDFWMGKQWAMEKKAQACDQVLWNEGSLDLLRDQVDRWAEPK</sequence>
<dbReference type="CDD" id="cd02022">
    <property type="entry name" value="DPCK"/>
    <property type="match status" value="1"/>
</dbReference>
<keyword evidence="4 5" id="KW-0173">Coenzyme A biosynthesis</keyword>
<keyword evidence="3 5" id="KW-0067">ATP-binding</keyword>
<evidence type="ECO:0000256" key="3">
    <source>
        <dbReference type="ARBA" id="ARBA00022840"/>
    </source>
</evidence>
<comment type="caution">
    <text evidence="7">The sequence shown here is derived from an EMBL/GenBank/DDBJ whole genome shotgun (WGS) entry which is preliminary data.</text>
</comment>
<dbReference type="NCBIfam" id="TIGR00152">
    <property type="entry name" value="dephospho-CoA kinase"/>
    <property type="match status" value="1"/>
</dbReference>
<dbReference type="Gene3D" id="3.40.50.300">
    <property type="entry name" value="P-loop containing nucleotide triphosphate hydrolases"/>
    <property type="match status" value="1"/>
</dbReference>
<dbReference type="EMBL" id="LIDM01000091">
    <property type="protein sequence ID" value="KRP32562.1"/>
    <property type="molecule type" value="Genomic_DNA"/>
</dbReference>
<reference evidence="7 8" key="1">
    <citation type="submission" date="2015-10" db="EMBL/GenBank/DDBJ databases">
        <title>Metagenome-Assembled Genomes uncover a global brackish microbiome.</title>
        <authorList>
            <person name="Hugerth L.W."/>
            <person name="Larsson J."/>
            <person name="Alneberg J."/>
            <person name="Lindh M.V."/>
            <person name="Legrand C."/>
            <person name="Pinhassi J."/>
            <person name="Andersson A.F."/>
        </authorList>
    </citation>
    <scope>NUCLEOTIDE SEQUENCE [LARGE SCALE GENOMIC DNA]</scope>
    <source>
        <strain evidence="7">BACL9 MAG-120820-bin42</strain>
    </source>
</reference>
<keyword evidence="5" id="KW-0808">Transferase</keyword>
<dbReference type="EC" id="2.7.1.24" evidence="5 6"/>
<dbReference type="GO" id="GO:0004140">
    <property type="term" value="F:dephospho-CoA kinase activity"/>
    <property type="evidence" value="ECO:0007669"/>
    <property type="project" value="UniProtKB-UniRule"/>
</dbReference>
<comment type="subcellular location">
    <subcellularLocation>
        <location evidence="5">Cytoplasm</location>
    </subcellularLocation>
</comment>
<dbReference type="PANTHER" id="PTHR10695">
    <property type="entry name" value="DEPHOSPHO-COA KINASE-RELATED"/>
    <property type="match status" value="1"/>
</dbReference>
<evidence type="ECO:0000256" key="4">
    <source>
        <dbReference type="ARBA" id="ARBA00022993"/>
    </source>
</evidence>
<dbReference type="HAMAP" id="MF_00376">
    <property type="entry name" value="Dephospho_CoA_kinase"/>
    <property type="match status" value="1"/>
</dbReference>
<dbReference type="GO" id="GO:0005524">
    <property type="term" value="F:ATP binding"/>
    <property type="evidence" value="ECO:0007669"/>
    <property type="project" value="UniProtKB-UniRule"/>
</dbReference>
<comment type="pathway">
    <text evidence="5">Cofactor biosynthesis; coenzyme A biosynthesis; CoA from (R)-pantothenate: step 5/5.</text>
</comment>
<evidence type="ECO:0000313" key="7">
    <source>
        <dbReference type="EMBL" id="KRP32562.1"/>
    </source>
</evidence>
<organism evidence="7 8">
    <name type="scientific">Verrucomicrobia subdivision 6 bacterium BACL9 MAG-120820-bin42</name>
    <dbReference type="NCBI Taxonomy" id="1655634"/>
    <lineage>
        <taxon>Bacteria</taxon>
        <taxon>Pseudomonadati</taxon>
        <taxon>Verrucomicrobiota</taxon>
        <taxon>Verrucomicrobiia</taxon>
        <taxon>Verrucomicrobiales</taxon>
        <taxon>Verrucomicrobia subdivision 6</taxon>
    </lineage>
</organism>
<dbReference type="InterPro" id="IPR001977">
    <property type="entry name" value="Depp_CoAkinase"/>
</dbReference>
<comment type="catalytic activity">
    <reaction evidence="5">
        <text>3'-dephospho-CoA + ATP = ADP + CoA + H(+)</text>
        <dbReference type="Rhea" id="RHEA:18245"/>
        <dbReference type="ChEBI" id="CHEBI:15378"/>
        <dbReference type="ChEBI" id="CHEBI:30616"/>
        <dbReference type="ChEBI" id="CHEBI:57287"/>
        <dbReference type="ChEBI" id="CHEBI:57328"/>
        <dbReference type="ChEBI" id="CHEBI:456216"/>
        <dbReference type="EC" id="2.7.1.24"/>
    </reaction>
</comment>
<evidence type="ECO:0000256" key="1">
    <source>
        <dbReference type="ARBA" id="ARBA00009018"/>
    </source>
</evidence>
<dbReference type="InterPro" id="IPR027417">
    <property type="entry name" value="P-loop_NTPase"/>
</dbReference>
<dbReference type="UniPathway" id="UPA00241">
    <property type="reaction ID" value="UER00356"/>
</dbReference>
<dbReference type="Pfam" id="PF01121">
    <property type="entry name" value="CoaE"/>
    <property type="match status" value="1"/>
</dbReference>
<evidence type="ECO:0000256" key="5">
    <source>
        <dbReference type="HAMAP-Rule" id="MF_00376"/>
    </source>
</evidence>
<comment type="function">
    <text evidence="5">Catalyzes the phosphorylation of the 3'-hydroxyl group of dephosphocoenzyme A to form coenzyme A.</text>
</comment>
<dbReference type="Proteomes" id="UP000051557">
    <property type="component" value="Unassembled WGS sequence"/>
</dbReference>
<keyword evidence="5" id="KW-0963">Cytoplasm</keyword>
<proteinExistence type="inferred from homology"/>
<name>A0A0R2X9F4_9BACT</name>
<keyword evidence="5" id="KW-0418">Kinase</keyword>
<dbReference type="GO" id="GO:0015937">
    <property type="term" value="P:coenzyme A biosynthetic process"/>
    <property type="evidence" value="ECO:0007669"/>
    <property type="project" value="UniProtKB-UniRule"/>
</dbReference>
<dbReference type="AlphaFoldDB" id="A0A0R2X9F4"/>